<feature type="region of interest" description="Disordered" evidence="1">
    <location>
        <begin position="34"/>
        <end position="58"/>
    </location>
</feature>
<name>A0A428MGR3_9BACT</name>
<feature type="signal peptide" evidence="2">
    <location>
        <begin position="1"/>
        <end position="24"/>
    </location>
</feature>
<evidence type="ECO:0000256" key="1">
    <source>
        <dbReference type="SAM" id="MobiDB-lite"/>
    </source>
</evidence>
<feature type="chain" id="PRO_5019113123" description="Outer membrane beta-barrel porin/alpha-amylase" evidence="2">
    <location>
        <begin position="25"/>
        <end position="325"/>
    </location>
</feature>
<evidence type="ECO:0000256" key="2">
    <source>
        <dbReference type="SAM" id="SignalP"/>
    </source>
</evidence>
<dbReference type="EMBL" id="RSDW01000001">
    <property type="protein sequence ID" value="RSL16062.1"/>
    <property type="molecule type" value="Genomic_DNA"/>
</dbReference>
<sequence>MASLLQRRAYFCLLLLLGVPLAVAQRLHATDEPNSQVPLGTSSTSAPAQPSPSSSVTVHPPPLHAWNAGLTVSGFHESTTGWATLAMPAVGYTINDTFAIDAAIPIYMYRLAESLAAHPKPDERLVSQRGEPGDAIFGLHAQFTPGPYLYQSTFAFTVPSGDEAYGLTTGRMTFDLNNHFERTFGRLTPILELGAGDSTTLVNRQVNKTYTSLGPLAHFQLGLGIDLMRRVAFETNVYEQLPIGDQKIYGPSRSGKTMVVKGYNVTEDNGFTNSLDLTLNSHTTLSGYYSRSLRRHTDTAGIGITYVLHATPPSEETSTYDDLFR</sequence>
<proteinExistence type="predicted"/>
<comment type="caution">
    <text evidence="3">The sequence shown here is derived from an EMBL/GenBank/DDBJ whole genome shotgun (WGS) entry which is preliminary data.</text>
</comment>
<feature type="compositionally biased region" description="Low complexity" evidence="1">
    <location>
        <begin position="41"/>
        <end position="58"/>
    </location>
</feature>
<dbReference type="OrthoDB" id="108296at2"/>
<keyword evidence="2" id="KW-0732">Signal</keyword>
<dbReference type="Proteomes" id="UP000269669">
    <property type="component" value="Unassembled WGS sequence"/>
</dbReference>
<evidence type="ECO:0000313" key="4">
    <source>
        <dbReference type="Proteomes" id="UP000269669"/>
    </source>
</evidence>
<organism evidence="3 4">
    <name type="scientific">Edaphobacter aggregans</name>
    <dbReference type="NCBI Taxonomy" id="570835"/>
    <lineage>
        <taxon>Bacteria</taxon>
        <taxon>Pseudomonadati</taxon>
        <taxon>Acidobacteriota</taxon>
        <taxon>Terriglobia</taxon>
        <taxon>Terriglobales</taxon>
        <taxon>Acidobacteriaceae</taxon>
        <taxon>Edaphobacter</taxon>
    </lineage>
</organism>
<protein>
    <recommendedName>
        <fullName evidence="5">Outer membrane beta-barrel porin/alpha-amylase</fullName>
    </recommendedName>
</protein>
<evidence type="ECO:0008006" key="5">
    <source>
        <dbReference type="Google" id="ProtNLM"/>
    </source>
</evidence>
<dbReference type="AlphaFoldDB" id="A0A428MGR3"/>
<evidence type="ECO:0000313" key="3">
    <source>
        <dbReference type="EMBL" id="RSL16062.1"/>
    </source>
</evidence>
<dbReference type="RefSeq" id="WP_125484724.1">
    <property type="nucleotide sequence ID" value="NZ_RSDW01000001.1"/>
</dbReference>
<accession>A0A428MGR3</accession>
<keyword evidence="4" id="KW-1185">Reference proteome</keyword>
<gene>
    <name evidence="3" type="ORF">EDE15_1571</name>
</gene>
<reference evidence="3 4" key="1">
    <citation type="submission" date="2018-12" db="EMBL/GenBank/DDBJ databases">
        <title>Sequencing of bacterial isolates from soil warming experiment in Harvard Forest, Massachusetts, USA.</title>
        <authorList>
            <person name="Deangelis K."/>
        </authorList>
    </citation>
    <scope>NUCLEOTIDE SEQUENCE [LARGE SCALE GENOMIC DNA]</scope>
    <source>
        <strain evidence="3 4">EB153</strain>
    </source>
</reference>